<evidence type="ECO:0000313" key="13">
    <source>
        <dbReference type="EMBL" id="EDX76726.1"/>
    </source>
</evidence>
<organism evidence="13 14">
    <name type="scientific">Coleofasciculus chthonoplastes PCC 7420</name>
    <dbReference type="NCBI Taxonomy" id="118168"/>
    <lineage>
        <taxon>Bacteria</taxon>
        <taxon>Bacillati</taxon>
        <taxon>Cyanobacteriota</taxon>
        <taxon>Cyanophyceae</taxon>
        <taxon>Coleofasciculales</taxon>
        <taxon>Coleofasciculaceae</taxon>
        <taxon>Coleofasciculus</taxon>
    </lineage>
</organism>
<dbReference type="FunFam" id="1.10.1420.10:FF:000001">
    <property type="entry name" value="DNA mismatch repair protein MutS"/>
    <property type="match status" value="1"/>
</dbReference>
<dbReference type="Gene3D" id="1.10.1420.10">
    <property type="match status" value="2"/>
</dbReference>
<keyword evidence="14" id="KW-1185">Reference proteome</keyword>
<dbReference type="CDD" id="cd03284">
    <property type="entry name" value="ABC_MutS1"/>
    <property type="match status" value="1"/>
</dbReference>
<dbReference type="InterPro" id="IPR005748">
    <property type="entry name" value="DNA_mismatch_repair_MutS"/>
</dbReference>
<dbReference type="InterPro" id="IPR000432">
    <property type="entry name" value="DNA_mismatch_repair_MutS_C"/>
</dbReference>
<evidence type="ECO:0000256" key="9">
    <source>
        <dbReference type="HAMAP-Rule" id="MF_00096"/>
    </source>
</evidence>
<dbReference type="InterPro" id="IPR007696">
    <property type="entry name" value="DNA_mismatch_repair_MutS_core"/>
</dbReference>
<dbReference type="GO" id="GO:0006298">
    <property type="term" value="P:mismatch repair"/>
    <property type="evidence" value="ECO:0007669"/>
    <property type="project" value="UniProtKB-UniRule"/>
</dbReference>
<protein>
    <recommendedName>
        <fullName evidence="2 9">DNA mismatch repair protein MutS</fullName>
    </recommendedName>
</protein>
<reference evidence="13 14" key="1">
    <citation type="submission" date="2008-07" db="EMBL/GenBank/DDBJ databases">
        <authorList>
            <person name="Tandeau de Marsac N."/>
            <person name="Ferriera S."/>
            <person name="Johnson J."/>
            <person name="Kravitz S."/>
            <person name="Beeson K."/>
            <person name="Sutton G."/>
            <person name="Rogers Y.-H."/>
            <person name="Friedman R."/>
            <person name="Frazier M."/>
            <person name="Venter J.C."/>
        </authorList>
    </citation>
    <scope>NUCLEOTIDE SEQUENCE [LARGE SCALE GENOMIC DNA]</scope>
    <source>
        <strain evidence="13 14">PCC 7420</strain>
    </source>
</reference>
<dbReference type="PIRSF" id="PIRSF037677">
    <property type="entry name" value="DNA_mis_repair_Msh6"/>
    <property type="match status" value="1"/>
</dbReference>
<dbReference type="HAMAP" id="MF_00096">
    <property type="entry name" value="MutS"/>
    <property type="match status" value="1"/>
</dbReference>
<dbReference type="SUPFAM" id="SSF48334">
    <property type="entry name" value="DNA repair protein MutS, domain III"/>
    <property type="match status" value="1"/>
</dbReference>
<dbReference type="InterPro" id="IPR016151">
    <property type="entry name" value="DNA_mismatch_repair_MutS_N"/>
</dbReference>
<keyword evidence="5 9" id="KW-0067">ATP-binding</keyword>
<dbReference type="InterPro" id="IPR007695">
    <property type="entry name" value="DNA_mismatch_repair_MutS-lik_N"/>
</dbReference>
<dbReference type="Pfam" id="PF05190">
    <property type="entry name" value="MutS_IV"/>
    <property type="match status" value="1"/>
</dbReference>
<name>B4VM65_9CYAN</name>
<dbReference type="InterPro" id="IPR007861">
    <property type="entry name" value="DNA_mismatch_repair_MutS_clamp"/>
</dbReference>
<keyword evidence="6 9" id="KW-0238">DNA-binding</keyword>
<dbReference type="eggNOG" id="COG0249">
    <property type="taxonomic scope" value="Bacteria"/>
</dbReference>
<feature type="region of interest" description="Disordered" evidence="11">
    <location>
        <begin position="1"/>
        <end position="38"/>
    </location>
</feature>
<dbReference type="GO" id="GO:0140664">
    <property type="term" value="F:ATP-dependent DNA damage sensor activity"/>
    <property type="evidence" value="ECO:0007669"/>
    <property type="project" value="InterPro"/>
</dbReference>
<keyword evidence="3 9" id="KW-0547">Nucleotide-binding</keyword>
<dbReference type="InterPro" id="IPR036187">
    <property type="entry name" value="DNA_mismatch_repair_MutS_sf"/>
</dbReference>
<accession>B4VM65</accession>
<dbReference type="SUPFAM" id="SSF53150">
    <property type="entry name" value="DNA repair protein MutS, domain II"/>
    <property type="match status" value="1"/>
</dbReference>
<evidence type="ECO:0000256" key="4">
    <source>
        <dbReference type="ARBA" id="ARBA00022763"/>
    </source>
</evidence>
<evidence type="ECO:0000313" key="14">
    <source>
        <dbReference type="Proteomes" id="UP000003835"/>
    </source>
</evidence>
<dbReference type="PANTHER" id="PTHR11361">
    <property type="entry name" value="DNA MISMATCH REPAIR PROTEIN MUTS FAMILY MEMBER"/>
    <property type="match status" value="1"/>
</dbReference>
<dbReference type="Pfam" id="PF00488">
    <property type="entry name" value="MutS_V"/>
    <property type="match status" value="1"/>
</dbReference>
<dbReference type="GO" id="GO:0030983">
    <property type="term" value="F:mismatched DNA binding"/>
    <property type="evidence" value="ECO:0007669"/>
    <property type="project" value="InterPro"/>
</dbReference>
<dbReference type="HOGENOM" id="CLU_002472_3_1_3"/>
<keyword evidence="4 9" id="KW-0227">DNA damage</keyword>
<evidence type="ECO:0000259" key="12">
    <source>
        <dbReference type="PROSITE" id="PS00486"/>
    </source>
</evidence>
<evidence type="ECO:0000256" key="11">
    <source>
        <dbReference type="SAM" id="MobiDB-lite"/>
    </source>
</evidence>
<dbReference type="InterPro" id="IPR007860">
    <property type="entry name" value="DNA_mmatch_repair_MutS_con_dom"/>
</dbReference>
<evidence type="ECO:0000256" key="6">
    <source>
        <dbReference type="ARBA" id="ARBA00023125"/>
    </source>
</evidence>
<dbReference type="InterPro" id="IPR017261">
    <property type="entry name" value="DNA_mismatch_repair_MutS/MSH"/>
</dbReference>
<dbReference type="Proteomes" id="UP000003835">
    <property type="component" value="Unassembled WGS sequence"/>
</dbReference>
<keyword evidence="7 9" id="KW-0234">DNA repair</keyword>
<comment type="function">
    <text evidence="8 9">This protein is involved in the repair of mismatches in DNA. It is possible that it carries out the mismatch recognition step. This protein has a weak ATPase activity.</text>
</comment>
<feature type="binding site" evidence="9">
    <location>
        <begin position="686"/>
        <end position="693"/>
    </location>
    <ligand>
        <name>ATP</name>
        <dbReference type="ChEBI" id="CHEBI:30616"/>
    </ligand>
</feature>
<dbReference type="Pfam" id="PF05192">
    <property type="entry name" value="MutS_III"/>
    <property type="match status" value="1"/>
</dbReference>
<feature type="compositionally biased region" description="Basic and acidic residues" evidence="11">
    <location>
        <begin position="19"/>
        <end position="38"/>
    </location>
</feature>
<dbReference type="FunFam" id="3.40.50.300:FF:000870">
    <property type="entry name" value="MutS protein homolog 4"/>
    <property type="match status" value="1"/>
</dbReference>
<dbReference type="NCBIfam" id="NF003810">
    <property type="entry name" value="PRK05399.1"/>
    <property type="match status" value="1"/>
</dbReference>
<dbReference type="InterPro" id="IPR036678">
    <property type="entry name" value="MutS_con_dom_sf"/>
</dbReference>
<dbReference type="OrthoDB" id="9802448at2"/>
<dbReference type="GO" id="GO:0003684">
    <property type="term" value="F:damaged DNA binding"/>
    <property type="evidence" value="ECO:0007669"/>
    <property type="project" value="UniProtKB-UniRule"/>
</dbReference>
<proteinExistence type="inferred from homology"/>
<evidence type="ECO:0000256" key="3">
    <source>
        <dbReference type="ARBA" id="ARBA00022741"/>
    </source>
</evidence>
<dbReference type="Gene3D" id="3.30.420.110">
    <property type="entry name" value="MutS, connector domain"/>
    <property type="match status" value="1"/>
</dbReference>
<dbReference type="EMBL" id="DS989845">
    <property type="protein sequence ID" value="EDX76726.1"/>
    <property type="molecule type" value="Genomic_DNA"/>
</dbReference>
<evidence type="ECO:0000256" key="5">
    <source>
        <dbReference type="ARBA" id="ARBA00022840"/>
    </source>
</evidence>
<dbReference type="Pfam" id="PF01624">
    <property type="entry name" value="MutS_I"/>
    <property type="match status" value="1"/>
</dbReference>
<evidence type="ECO:0000256" key="8">
    <source>
        <dbReference type="ARBA" id="ARBA00024647"/>
    </source>
</evidence>
<dbReference type="InterPro" id="IPR027417">
    <property type="entry name" value="P-loop_NTPase"/>
</dbReference>
<dbReference type="Pfam" id="PF05188">
    <property type="entry name" value="MutS_II"/>
    <property type="match status" value="1"/>
</dbReference>
<dbReference type="Gene3D" id="3.40.1170.10">
    <property type="entry name" value="DNA repair protein MutS, domain I"/>
    <property type="match status" value="1"/>
</dbReference>
<dbReference type="AlphaFoldDB" id="B4VM65"/>
<dbReference type="NCBIfam" id="TIGR01070">
    <property type="entry name" value="mutS1"/>
    <property type="match status" value="1"/>
</dbReference>
<dbReference type="GO" id="GO:0005829">
    <property type="term" value="C:cytosol"/>
    <property type="evidence" value="ECO:0007669"/>
    <property type="project" value="TreeGrafter"/>
</dbReference>
<comment type="similarity">
    <text evidence="1 9 10">Belongs to the DNA mismatch repair MutS family.</text>
</comment>
<evidence type="ECO:0000256" key="7">
    <source>
        <dbReference type="ARBA" id="ARBA00023204"/>
    </source>
</evidence>
<feature type="domain" description="DNA mismatch repair proteins mutS family" evidence="12">
    <location>
        <begin position="760"/>
        <end position="776"/>
    </location>
</feature>
<dbReference type="PANTHER" id="PTHR11361:SF34">
    <property type="entry name" value="DNA MISMATCH REPAIR PROTEIN MSH1, MITOCHONDRIAL"/>
    <property type="match status" value="1"/>
</dbReference>
<dbReference type="SUPFAM" id="SSF52540">
    <property type="entry name" value="P-loop containing nucleoside triphosphate hydrolases"/>
    <property type="match status" value="1"/>
</dbReference>
<dbReference type="STRING" id="118168.MC7420_1729"/>
<dbReference type="InterPro" id="IPR045076">
    <property type="entry name" value="MutS"/>
</dbReference>
<feature type="compositionally biased region" description="Polar residues" evidence="11">
    <location>
        <begin position="1"/>
        <end position="15"/>
    </location>
</feature>
<dbReference type="GO" id="GO:0005524">
    <property type="term" value="F:ATP binding"/>
    <property type="evidence" value="ECO:0007669"/>
    <property type="project" value="UniProtKB-UniRule"/>
</dbReference>
<sequence>MSGYSHASTPESNGATDVRATEKAKQVAAENMDHRTVDRQQLTPMMQHFAELKDQYPNAVLLYRVGDFYETFFQDARRVAEELELVLTSKEAGKGVGRVPMTGVPHHSIERHATQLVEKGYAIVICDQVEDASIAAKEGRQVKREITRILTPGTLTEAGMLNAKRNNFLAAVVIAGNHWGLAYADISTGEFFTTQATDLELLVQELLRLHPSEVLIPTNAPDLGSMLRPGERSESLPDWFPSSFCYSLRPQTPFRSSEARQRLLERFKVRSLEGMGCEHLPLGVRAAGGLLEYLEETQKENYVALQHLRTYTLADYLILDYQSRRNLEITTTVRDNTFHGSLLWALDQTSTSMGGRALRRWLLQPLLDVKGIRARQDTIQELTENTGLREDLRQLLRGIYDLERLTGRASSGTANARDLVALADSLLKLPDLAELAAYGGSPYLKTLQTFPPELEQLGQSIRAHLVESPPLQIKEGNLIRPGVNDQLDEMRRMAEADQQWIANLEVSERDRTGITNLKVGYNKTFGYYISIARSKADQVPDEYIRKQTLTNEERYITPDLKERETRILTARDDLNRLEYEIFVGLRTQVGNYAQLIRNLSRAVAAIDVLSGLAEIAVRQGYCRPTMVEGREITIIDGRHPVVEKSLPIGFFVPNSAYLGWEESTSSSAEKTKTENHQRPDLIILTGPNASGKSCYLRQVGLIQIMAQTGSFVPATSATLGICDRIFTRVGAVDDLATGQSTFMVEMNETANILNHATNKSLVLLDEIGRGTATFDGLSIAWAVAEYLSLEIQARTIFATHYHELNELASILDNVANYQVTVKELPDEIIFLHQVQPGGADKSYGIEAGRLAGLPPAVIQRAKQVMGQIEKHSKIAMGLRKGIGKKAKDTETITPDTSVQQLDIFAE</sequence>
<evidence type="ECO:0000256" key="10">
    <source>
        <dbReference type="RuleBase" id="RU003756"/>
    </source>
</evidence>
<evidence type="ECO:0000256" key="2">
    <source>
        <dbReference type="ARBA" id="ARBA00021982"/>
    </source>
</evidence>
<gene>
    <name evidence="9" type="primary">mutS</name>
    <name evidence="13" type="ORF">MC7420_1729</name>
</gene>
<dbReference type="SUPFAM" id="SSF55271">
    <property type="entry name" value="DNA repair protein MutS, domain I"/>
    <property type="match status" value="1"/>
</dbReference>
<dbReference type="SMART" id="SM00534">
    <property type="entry name" value="MUTSac"/>
    <property type="match status" value="1"/>
</dbReference>
<evidence type="ECO:0000256" key="1">
    <source>
        <dbReference type="ARBA" id="ARBA00006271"/>
    </source>
</evidence>
<dbReference type="SMART" id="SM00533">
    <property type="entry name" value="MUTSd"/>
    <property type="match status" value="1"/>
</dbReference>
<dbReference type="PROSITE" id="PS00486">
    <property type="entry name" value="DNA_MISMATCH_REPAIR_2"/>
    <property type="match status" value="1"/>
</dbReference>
<dbReference type="Gene3D" id="3.40.50.300">
    <property type="entry name" value="P-loop containing nucleotide triphosphate hydrolases"/>
    <property type="match status" value="1"/>
</dbReference>